<evidence type="ECO:0000256" key="4">
    <source>
        <dbReference type="ARBA" id="ARBA00022490"/>
    </source>
</evidence>
<evidence type="ECO:0000313" key="10">
    <source>
        <dbReference type="Proteomes" id="UP000000763"/>
    </source>
</evidence>
<dbReference type="Gene3D" id="3.30.1120.90">
    <property type="entry name" value="Nucleosome assembly protein"/>
    <property type="match status" value="1"/>
</dbReference>
<evidence type="ECO:0000313" key="9">
    <source>
        <dbReference type="EMBL" id="AAT93991.1"/>
    </source>
</evidence>
<comment type="similarity">
    <text evidence="3 8">Belongs to the nucleosome assembly protein (NAP) family.</text>
</comment>
<dbReference type="Pfam" id="PF00956">
    <property type="entry name" value="NAP"/>
    <property type="match status" value="2"/>
</dbReference>
<dbReference type="Proteomes" id="UP000000763">
    <property type="component" value="Chromosome 5"/>
</dbReference>
<dbReference type="InterPro" id="IPR002164">
    <property type="entry name" value="NAP_family"/>
</dbReference>
<name>Q6ATH1_ORYSJ</name>
<keyword evidence="5" id="KW-0175">Coiled coil</keyword>
<sequence>MNGIELSSGDKAKLVETLKNKLQALAEQHVDMLESLAPAVRKRVDVLMEIQRSKIVSGVLEVEGETEEREEKGVPDFWLNAMKKNEILAEEIHESDETEIEWHLGYCLTQQVLTKESSESTKPITKTEECESFFNFFSPPQVPDDDAKNDEYTLAHVARSTLRDKIIPHAVSWFTREAVQDEDYGASWVDDEEEDDDDDEYKVQAQRDAVHANIYIGLVRGISKATTSNQRQDEGILKKKSQIFMLHQSHTTTQTQGGTLPTGSPPCRRRLLPRAAPLLLCRALSRYLSCYMATTLCSIQPQFRPPATEQRRCKLQRGNGSQCHCQLRWFPHLAGTLPCTLSPLHSQRRPVGRKEQRGYIHYERL</sequence>
<dbReference type="GO" id="GO:0000724">
    <property type="term" value="P:double-strand break repair via homologous recombination"/>
    <property type="evidence" value="ECO:0007669"/>
    <property type="project" value="UniProtKB-ARBA"/>
</dbReference>
<comment type="subcellular location">
    <subcellularLocation>
        <location evidence="2">Cytoplasm</location>
    </subcellularLocation>
    <subcellularLocation>
        <location evidence="1">Nucleus</location>
    </subcellularLocation>
</comment>
<dbReference type="GO" id="GO:0042393">
    <property type="term" value="F:histone binding"/>
    <property type="evidence" value="ECO:0007669"/>
    <property type="project" value="UniProtKB-ARBA"/>
</dbReference>
<dbReference type="AlphaFoldDB" id="Q6ATH1"/>
<dbReference type="InterPro" id="IPR037231">
    <property type="entry name" value="NAP-like_sf"/>
</dbReference>
<evidence type="ECO:0000256" key="2">
    <source>
        <dbReference type="ARBA" id="ARBA00004496"/>
    </source>
</evidence>
<evidence type="ECO:0000256" key="1">
    <source>
        <dbReference type="ARBA" id="ARBA00004123"/>
    </source>
</evidence>
<evidence type="ECO:0000256" key="8">
    <source>
        <dbReference type="RuleBase" id="RU003876"/>
    </source>
</evidence>
<dbReference type="PANTHER" id="PTHR11875">
    <property type="entry name" value="TESTIS-SPECIFIC Y-ENCODED PROTEIN"/>
    <property type="match status" value="1"/>
</dbReference>
<gene>
    <name evidence="9" type="ORF">OSJNBa0093E24.11</name>
</gene>
<dbReference type="GO" id="GO:0006334">
    <property type="term" value="P:nucleosome assembly"/>
    <property type="evidence" value="ECO:0007669"/>
    <property type="project" value="InterPro"/>
</dbReference>
<reference evidence="10" key="2">
    <citation type="journal article" date="2008" name="Nucleic Acids Res.">
        <title>The rice annotation project database (RAP-DB): 2008 update.</title>
        <authorList>
            <consortium name="The rice annotation project (RAP)"/>
        </authorList>
    </citation>
    <scope>GENOME REANNOTATION</scope>
    <source>
        <strain evidence="10">cv. Nipponbare</strain>
    </source>
</reference>
<evidence type="ECO:0000256" key="6">
    <source>
        <dbReference type="ARBA" id="ARBA00023186"/>
    </source>
</evidence>
<dbReference type="SUPFAM" id="SSF143113">
    <property type="entry name" value="NAP-like"/>
    <property type="match status" value="1"/>
</dbReference>
<evidence type="ECO:0000256" key="3">
    <source>
        <dbReference type="ARBA" id="ARBA00009947"/>
    </source>
</evidence>
<keyword evidence="4" id="KW-0963">Cytoplasm</keyword>
<accession>Q6ATH1</accession>
<protein>
    <submittedName>
        <fullName evidence="9">Nucleosome assembly protein</fullName>
    </submittedName>
</protein>
<keyword evidence="6" id="KW-0143">Chaperone</keyword>
<organism evidence="9 10">
    <name type="scientific">Oryza sativa subsp. japonica</name>
    <name type="common">Rice</name>
    <dbReference type="NCBI Taxonomy" id="39947"/>
    <lineage>
        <taxon>Eukaryota</taxon>
        <taxon>Viridiplantae</taxon>
        <taxon>Streptophyta</taxon>
        <taxon>Embryophyta</taxon>
        <taxon>Tracheophyta</taxon>
        <taxon>Spermatophyta</taxon>
        <taxon>Magnoliopsida</taxon>
        <taxon>Liliopsida</taxon>
        <taxon>Poales</taxon>
        <taxon>Poaceae</taxon>
        <taxon>BOP clade</taxon>
        <taxon>Oryzoideae</taxon>
        <taxon>Oryzeae</taxon>
        <taxon>Oryzinae</taxon>
        <taxon>Oryza</taxon>
        <taxon>Oryza sativa</taxon>
    </lineage>
</organism>
<dbReference type="EMBL" id="AC136223">
    <property type="protein sequence ID" value="AAT93991.1"/>
    <property type="molecule type" value="Genomic_DNA"/>
</dbReference>
<dbReference type="GO" id="GO:0005634">
    <property type="term" value="C:nucleus"/>
    <property type="evidence" value="ECO:0007669"/>
    <property type="project" value="UniProtKB-SubCell"/>
</dbReference>
<proteinExistence type="inferred from homology"/>
<evidence type="ECO:0000256" key="5">
    <source>
        <dbReference type="ARBA" id="ARBA00023054"/>
    </source>
</evidence>
<evidence type="ECO:0000256" key="7">
    <source>
        <dbReference type="ARBA" id="ARBA00023242"/>
    </source>
</evidence>
<dbReference type="GO" id="GO:0005737">
    <property type="term" value="C:cytoplasm"/>
    <property type="evidence" value="ECO:0007669"/>
    <property type="project" value="UniProtKB-SubCell"/>
</dbReference>
<keyword evidence="7" id="KW-0539">Nucleus</keyword>
<reference evidence="10" key="1">
    <citation type="journal article" date="2005" name="Nature">
        <title>The map-based sequence of the rice genome.</title>
        <authorList>
            <consortium name="International rice genome sequencing project (IRGSP)"/>
            <person name="Matsumoto T."/>
            <person name="Wu J."/>
            <person name="Kanamori H."/>
            <person name="Katayose Y."/>
            <person name="Fujisawa M."/>
            <person name="Namiki N."/>
            <person name="Mizuno H."/>
            <person name="Yamamoto K."/>
            <person name="Antonio B.A."/>
            <person name="Baba T."/>
            <person name="Sakata K."/>
            <person name="Nagamura Y."/>
            <person name="Aoki H."/>
            <person name="Arikawa K."/>
            <person name="Arita K."/>
            <person name="Bito T."/>
            <person name="Chiden Y."/>
            <person name="Fujitsuka N."/>
            <person name="Fukunaka R."/>
            <person name="Hamada M."/>
            <person name="Harada C."/>
            <person name="Hayashi A."/>
            <person name="Hijishita S."/>
            <person name="Honda M."/>
            <person name="Hosokawa S."/>
            <person name="Ichikawa Y."/>
            <person name="Idonuma A."/>
            <person name="Iijima M."/>
            <person name="Ikeda M."/>
            <person name="Ikeno M."/>
            <person name="Ito K."/>
            <person name="Ito S."/>
            <person name="Ito T."/>
            <person name="Ito Y."/>
            <person name="Ito Y."/>
            <person name="Iwabuchi A."/>
            <person name="Kamiya K."/>
            <person name="Karasawa W."/>
            <person name="Kurita K."/>
            <person name="Katagiri S."/>
            <person name="Kikuta A."/>
            <person name="Kobayashi H."/>
            <person name="Kobayashi N."/>
            <person name="Machita K."/>
            <person name="Maehara T."/>
            <person name="Masukawa M."/>
            <person name="Mizubayashi T."/>
            <person name="Mukai Y."/>
            <person name="Nagasaki H."/>
            <person name="Nagata Y."/>
            <person name="Naito S."/>
            <person name="Nakashima M."/>
            <person name="Nakama Y."/>
            <person name="Nakamichi Y."/>
            <person name="Nakamura M."/>
            <person name="Meguro A."/>
            <person name="Negishi M."/>
            <person name="Ohta I."/>
            <person name="Ohta T."/>
            <person name="Okamoto M."/>
            <person name="Ono N."/>
            <person name="Saji S."/>
            <person name="Sakaguchi M."/>
            <person name="Sakai K."/>
            <person name="Shibata M."/>
            <person name="Shimokawa T."/>
            <person name="Song J."/>
            <person name="Takazaki Y."/>
            <person name="Terasawa K."/>
            <person name="Tsugane M."/>
            <person name="Tsuji K."/>
            <person name="Ueda S."/>
            <person name="Waki K."/>
            <person name="Yamagata H."/>
            <person name="Yamamoto M."/>
            <person name="Yamamoto S."/>
            <person name="Yamane H."/>
            <person name="Yoshiki S."/>
            <person name="Yoshihara R."/>
            <person name="Yukawa K."/>
            <person name="Zhong H."/>
            <person name="Yano M."/>
            <person name="Yuan Q."/>
            <person name="Ouyang S."/>
            <person name="Liu J."/>
            <person name="Jones K.M."/>
            <person name="Gansberger K."/>
            <person name="Moffat K."/>
            <person name="Hill J."/>
            <person name="Bera J."/>
            <person name="Fadrosh D."/>
            <person name="Jin S."/>
            <person name="Johri S."/>
            <person name="Kim M."/>
            <person name="Overton L."/>
            <person name="Reardon M."/>
            <person name="Tsitrin T."/>
            <person name="Vuong H."/>
            <person name="Weaver B."/>
            <person name="Ciecko A."/>
            <person name="Tallon L."/>
            <person name="Jackson J."/>
            <person name="Pai G."/>
            <person name="Aken S.V."/>
            <person name="Utterback T."/>
            <person name="Reidmuller S."/>
            <person name="Feldblyum T."/>
            <person name="Hsiao J."/>
            <person name="Zismann V."/>
            <person name="Iobst S."/>
            <person name="de Vazeille A.R."/>
            <person name="Buell C.R."/>
            <person name="Ying K."/>
            <person name="Li Y."/>
            <person name="Lu T."/>
            <person name="Huang Y."/>
            <person name="Zhao Q."/>
            <person name="Feng Q."/>
            <person name="Zhang L."/>
            <person name="Zhu J."/>
            <person name="Weng Q."/>
            <person name="Mu J."/>
            <person name="Lu Y."/>
            <person name="Fan D."/>
            <person name="Liu Y."/>
            <person name="Guan J."/>
            <person name="Zhang Y."/>
            <person name="Yu S."/>
            <person name="Liu X."/>
            <person name="Zhang Y."/>
            <person name="Hong G."/>
            <person name="Han B."/>
            <person name="Choisne N."/>
            <person name="Demange N."/>
            <person name="Orjeda G."/>
            <person name="Samain S."/>
            <person name="Cattolico L."/>
            <person name="Pelletier E."/>
            <person name="Couloux A."/>
            <person name="Segurens B."/>
            <person name="Wincker P."/>
            <person name="D'Hont A."/>
            <person name="Scarpelli C."/>
            <person name="Weissenbach J."/>
            <person name="Salanoubat M."/>
            <person name="Quetier F."/>
            <person name="Yu Y."/>
            <person name="Kim H.R."/>
            <person name="Rambo T."/>
            <person name="Currie J."/>
            <person name="Collura K."/>
            <person name="Luo M."/>
            <person name="Yang T."/>
            <person name="Ammiraju J.S.S."/>
            <person name="Engler F."/>
            <person name="Soderlund C."/>
            <person name="Wing R.A."/>
            <person name="Palmer L.E."/>
            <person name="de la Bastide M."/>
            <person name="Spiegel L."/>
            <person name="Nascimento L."/>
            <person name="Zutavern T."/>
            <person name="O'Shaughnessy A."/>
            <person name="Dike S."/>
            <person name="Dedhia N."/>
            <person name="Preston R."/>
            <person name="Balija V."/>
            <person name="McCombie W.R."/>
            <person name="Chow T."/>
            <person name="Chen H."/>
            <person name="Chung M."/>
            <person name="Chen C."/>
            <person name="Shaw J."/>
            <person name="Wu H."/>
            <person name="Hsiao K."/>
            <person name="Chao Y."/>
            <person name="Chu M."/>
            <person name="Cheng C."/>
            <person name="Hour A."/>
            <person name="Lee P."/>
            <person name="Lin S."/>
            <person name="Lin Y."/>
            <person name="Liou J."/>
            <person name="Liu S."/>
            <person name="Hsing Y."/>
            <person name="Raghuvanshi S."/>
            <person name="Mohanty A."/>
            <person name="Bharti A.K."/>
            <person name="Gaur A."/>
            <person name="Gupta V."/>
            <person name="Kumar D."/>
            <person name="Ravi V."/>
            <person name="Vij S."/>
            <person name="Kapur A."/>
            <person name="Khurana P."/>
            <person name="Khurana P."/>
            <person name="Khurana J.P."/>
            <person name="Tyagi A.K."/>
            <person name="Gaikwad K."/>
            <person name="Singh A."/>
            <person name="Dalal V."/>
            <person name="Srivastava S."/>
            <person name="Dixit A."/>
            <person name="Pal A.K."/>
            <person name="Ghazi I.A."/>
            <person name="Yadav M."/>
            <person name="Pandit A."/>
            <person name="Bhargava A."/>
            <person name="Sureshbabu K."/>
            <person name="Batra K."/>
            <person name="Sharma T.R."/>
            <person name="Mohapatra T."/>
            <person name="Singh N.K."/>
            <person name="Messing J."/>
            <person name="Nelson A.B."/>
            <person name="Fuks G."/>
            <person name="Kavchok S."/>
            <person name="Keizer G."/>
            <person name="Linton E."/>
            <person name="Llaca V."/>
            <person name="Song R."/>
            <person name="Tanyolac B."/>
            <person name="Young S."/>
            <person name="Ho-Il K."/>
            <person name="Hahn J.H."/>
            <person name="Sangsakoo G."/>
            <person name="Vanavichit A."/>
            <person name="de Mattos Luiz.A.T."/>
            <person name="Zimmer P.D."/>
            <person name="Malone G."/>
            <person name="Dellagostin O."/>
            <person name="de Oliveira A.C."/>
            <person name="Bevan M."/>
            <person name="Bancroft I."/>
            <person name="Minx P."/>
            <person name="Cordum H."/>
            <person name="Wilson R."/>
            <person name="Cheng Z."/>
            <person name="Jin W."/>
            <person name="Jiang J."/>
            <person name="Leong S.A."/>
            <person name="Iwama H."/>
            <person name="Gojobori T."/>
            <person name="Itoh T."/>
            <person name="Niimura Y."/>
            <person name="Fujii Y."/>
            <person name="Habara T."/>
            <person name="Sakai H."/>
            <person name="Sato Y."/>
            <person name="Wilson G."/>
            <person name="Kumar K."/>
            <person name="McCouch S."/>
            <person name="Juretic N."/>
            <person name="Hoen D."/>
            <person name="Wright S."/>
            <person name="Bruskiewich R."/>
            <person name="Bureau T."/>
            <person name="Miyao A."/>
            <person name="Hirochika H."/>
            <person name="Nishikawa T."/>
            <person name="Kadowaki K."/>
            <person name="Sugiura M."/>
            <person name="Burr B."/>
            <person name="Sasaki T."/>
        </authorList>
    </citation>
    <scope>NUCLEOTIDE SEQUENCE [LARGE SCALE GENOMIC DNA]</scope>
    <source>
        <strain evidence="10">cv. Nipponbare</strain>
    </source>
</reference>